<sequence>MATWAMYFHPTTTTDTMVPTNNVEMHHQIASSTIYPTPTFATPSPTFQAKLLAPPLNKTTTVSSPPSHDTSDAMAIDHPPPNPQTISLFFRLPAELRNKIYTALLCPNYVPLKTLTKSTDHDHTHTTSPPPLHPSILSTCRLIAAEASPLLYTHNTFHAHPSLLTSLPHYYTSPSSLPVCHPDPLRLITRWQLSLRLDTDAMFTAKQAARAFSGAEYLEVRVWQEKRRDEMGEGRKGKEKKGWFG</sequence>
<dbReference type="InterPro" id="IPR038883">
    <property type="entry name" value="AN11006-like"/>
</dbReference>
<dbReference type="OrthoDB" id="2951834at2759"/>
<evidence type="ECO:0000313" key="3">
    <source>
        <dbReference type="Proteomes" id="UP000800035"/>
    </source>
</evidence>
<protein>
    <recommendedName>
        <fullName evidence="1">2EXR domain-containing protein</fullName>
    </recommendedName>
</protein>
<dbReference type="Proteomes" id="UP000800035">
    <property type="component" value="Unassembled WGS sequence"/>
</dbReference>
<reference evidence="2" key="1">
    <citation type="journal article" date="2020" name="Stud. Mycol.">
        <title>101 Dothideomycetes genomes: a test case for predicting lifestyles and emergence of pathogens.</title>
        <authorList>
            <person name="Haridas S."/>
            <person name="Albert R."/>
            <person name="Binder M."/>
            <person name="Bloem J."/>
            <person name="Labutti K."/>
            <person name="Salamov A."/>
            <person name="Andreopoulos B."/>
            <person name="Baker S."/>
            <person name="Barry K."/>
            <person name="Bills G."/>
            <person name="Bluhm B."/>
            <person name="Cannon C."/>
            <person name="Castanera R."/>
            <person name="Culley D."/>
            <person name="Daum C."/>
            <person name="Ezra D."/>
            <person name="Gonzalez J."/>
            <person name="Henrissat B."/>
            <person name="Kuo A."/>
            <person name="Liang C."/>
            <person name="Lipzen A."/>
            <person name="Lutzoni F."/>
            <person name="Magnuson J."/>
            <person name="Mondo S."/>
            <person name="Nolan M."/>
            <person name="Ohm R."/>
            <person name="Pangilinan J."/>
            <person name="Park H.-J."/>
            <person name="Ramirez L."/>
            <person name="Alfaro M."/>
            <person name="Sun H."/>
            <person name="Tritt A."/>
            <person name="Yoshinaga Y."/>
            <person name="Zwiers L.-H."/>
            <person name="Turgeon B."/>
            <person name="Goodwin S."/>
            <person name="Spatafora J."/>
            <person name="Crous P."/>
            <person name="Grigoriev I."/>
        </authorList>
    </citation>
    <scope>NUCLEOTIDE SEQUENCE</scope>
    <source>
        <strain evidence="2">CBS 675.92</strain>
    </source>
</reference>
<dbReference type="EMBL" id="ML976982">
    <property type="protein sequence ID" value="KAF1960942.1"/>
    <property type="molecule type" value="Genomic_DNA"/>
</dbReference>
<evidence type="ECO:0000259" key="1">
    <source>
        <dbReference type="Pfam" id="PF20150"/>
    </source>
</evidence>
<dbReference type="AlphaFoldDB" id="A0A6A5UAT2"/>
<dbReference type="PANTHER" id="PTHR42085">
    <property type="entry name" value="F-BOX DOMAIN-CONTAINING PROTEIN"/>
    <property type="match status" value="1"/>
</dbReference>
<dbReference type="PANTHER" id="PTHR42085:SF4">
    <property type="entry name" value="F-BOX DOMAIN-CONTAINING PROTEIN"/>
    <property type="match status" value="1"/>
</dbReference>
<proteinExistence type="predicted"/>
<dbReference type="InterPro" id="IPR045518">
    <property type="entry name" value="2EXR"/>
</dbReference>
<dbReference type="Pfam" id="PF20150">
    <property type="entry name" value="2EXR"/>
    <property type="match status" value="1"/>
</dbReference>
<evidence type="ECO:0000313" key="2">
    <source>
        <dbReference type="EMBL" id="KAF1960942.1"/>
    </source>
</evidence>
<accession>A0A6A5UAT2</accession>
<keyword evidence="3" id="KW-1185">Reference proteome</keyword>
<feature type="domain" description="2EXR" evidence="1">
    <location>
        <begin position="88"/>
        <end position="160"/>
    </location>
</feature>
<gene>
    <name evidence="2" type="ORF">CC80DRAFT_489173</name>
</gene>
<organism evidence="2 3">
    <name type="scientific">Byssothecium circinans</name>
    <dbReference type="NCBI Taxonomy" id="147558"/>
    <lineage>
        <taxon>Eukaryota</taxon>
        <taxon>Fungi</taxon>
        <taxon>Dikarya</taxon>
        <taxon>Ascomycota</taxon>
        <taxon>Pezizomycotina</taxon>
        <taxon>Dothideomycetes</taxon>
        <taxon>Pleosporomycetidae</taxon>
        <taxon>Pleosporales</taxon>
        <taxon>Massarineae</taxon>
        <taxon>Massarinaceae</taxon>
        <taxon>Byssothecium</taxon>
    </lineage>
</organism>
<name>A0A6A5UAT2_9PLEO</name>